<dbReference type="RefSeq" id="WP_145246853.1">
    <property type="nucleotide sequence ID" value="NZ_CP036278.1"/>
</dbReference>
<name>A0A518AMY8_9BACT</name>
<proteinExistence type="predicted"/>
<keyword evidence="4" id="KW-1185">Reference proteome</keyword>
<evidence type="ECO:0000313" key="3">
    <source>
        <dbReference type="EMBL" id="QDU56095.1"/>
    </source>
</evidence>
<evidence type="ECO:0000256" key="1">
    <source>
        <dbReference type="SAM" id="MobiDB-lite"/>
    </source>
</evidence>
<evidence type="ECO:0000256" key="2">
    <source>
        <dbReference type="SAM" id="SignalP"/>
    </source>
</evidence>
<feature type="region of interest" description="Disordered" evidence="1">
    <location>
        <begin position="28"/>
        <end position="52"/>
    </location>
</feature>
<feature type="chain" id="PRO_5022051023" description="Lipoprotein LpqN" evidence="2">
    <location>
        <begin position="26"/>
        <end position="230"/>
    </location>
</feature>
<dbReference type="Proteomes" id="UP000315750">
    <property type="component" value="Chromosome"/>
</dbReference>
<evidence type="ECO:0000313" key="4">
    <source>
        <dbReference type="Proteomes" id="UP000315750"/>
    </source>
</evidence>
<accession>A0A518AMY8</accession>
<protein>
    <recommendedName>
        <fullName evidence="5">Lipoprotein LpqN</fullName>
    </recommendedName>
</protein>
<reference evidence="3 4" key="1">
    <citation type="submission" date="2019-02" db="EMBL/GenBank/DDBJ databases">
        <title>Deep-cultivation of Planctomycetes and their phenomic and genomic characterization uncovers novel biology.</title>
        <authorList>
            <person name="Wiegand S."/>
            <person name="Jogler M."/>
            <person name="Boedeker C."/>
            <person name="Pinto D."/>
            <person name="Vollmers J."/>
            <person name="Rivas-Marin E."/>
            <person name="Kohn T."/>
            <person name="Peeters S.H."/>
            <person name="Heuer A."/>
            <person name="Rast P."/>
            <person name="Oberbeckmann S."/>
            <person name="Bunk B."/>
            <person name="Jeske O."/>
            <person name="Meyerdierks A."/>
            <person name="Storesund J.E."/>
            <person name="Kallscheuer N."/>
            <person name="Luecker S."/>
            <person name="Lage O.M."/>
            <person name="Pohl T."/>
            <person name="Merkel B.J."/>
            <person name="Hornburger P."/>
            <person name="Mueller R.-W."/>
            <person name="Bruemmer F."/>
            <person name="Labrenz M."/>
            <person name="Spormann A.M."/>
            <person name="Op den Camp H."/>
            <person name="Overmann J."/>
            <person name="Amann R."/>
            <person name="Jetten M.S.M."/>
            <person name="Mascher T."/>
            <person name="Medema M.H."/>
            <person name="Devos D.P."/>
            <person name="Kaster A.-K."/>
            <person name="Ovreas L."/>
            <person name="Rohde M."/>
            <person name="Galperin M.Y."/>
            <person name="Jogler C."/>
        </authorList>
    </citation>
    <scope>NUCLEOTIDE SEQUENCE [LARGE SCALE GENOMIC DNA]</scope>
    <source>
        <strain evidence="3 4">Pan181</strain>
    </source>
</reference>
<keyword evidence="2" id="KW-0732">Signal</keyword>
<feature type="signal peptide" evidence="2">
    <location>
        <begin position="1"/>
        <end position="25"/>
    </location>
</feature>
<sequence length="230" mass="24818" precursor="true">MATLSSTFLPHLAALTVLLSLTGCSDPPATSPSSANKTAAPAAEDSSASTPIAEWKLTEEQQALLGEKFEMGQFVFQPPKSFTFIEQVQQGNSYTWVGPVRQDETYPMLMVIIVPLRSVNYPSLEAMLEDSINGIRPHRNSFSSSPIETGMVGDLKFVRSHVVGEVADGAREGLIGRTMHTTLYVTENNNTIVQILCQDVAPDHEPGMAEAEAAAMSFTAKPLAMQSAED</sequence>
<gene>
    <name evidence="3" type="ORF">Pan181_22990</name>
</gene>
<dbReference type="KEGG" id="amuc:Pan181_22990"/>
<evidence type="ECO:0008006" key="5">
    <source>
        <dbReference type="Google" id="ProtNLM"/>
    </source>
</evidence>
<dbReference type="AlphaFoldDB" id="A0A518AMY8"/>
<organism evidence="3 4">
    <name type="scientific">Aeoliella mucimassa</name>
    <dbReference type="NCBI Taxonomy" id="2527972"/>
    <lineage>
        <taxon>Bacteria</taxon>
        <taxon>Pseudomonadati</taxon>
        <taxon>Planctomycetota</taxon>
        <taxon>Planctomycetia</taxon>
        <taxon>Pirellulales</taxon>
        <taxon>Lacipirellulaceae</taxon>
        <taxon>Aeoliella</taxon>
    </lineage>
</organism>
<dbReference type="EMBL" id="CP036278">
    <property type="protein sequence ID" value="QDU56095.1"/>
    <property type="molecule type" value="Genomic_DNA"/>
</dbReference>